<evidence type="ECO:0000256" key="1">
    <source>
        <dbReference type="SAM" id="SignalP"/>
    </source>
</evidence>
<feature type="chain" id="PRO_5001982747" evidence="1">
    <location>
        <begin position="24"/>
        <end position="627"/>
    </location>
</feature>
<keyword evidence="1" id="KW-0732">Signal</keyword>
<proteinExistence type="predicted"/>
<accession>A0A0A1E9Y6</accession>
<sequence length="627" mass="66700">MSSKAFKLSTLAAMVMAATSANAALYTIETVSDADNENFSTAVQELTSGVDCFNGTDCSTQTYKVASRGRLGEAGQFINHEVDLQFDNRLNMVLESDIRYQYLKYCEWNYKYETCTNWADRYTWGNGGSGGANKVINSWGQTFNADNNNTKGYVDGIRLDIPTTVGTAKTSTITGTQEVVVNSIADNGDLIANISSGYVATNSGNSGRNYKSRAIVSKSGAVTELPSFLTSGIGVLLAPTRAFDEFEYGGKSYAVGSAASDVFNSRSCSNTTNPEESSSCQNTIYNSKASVWDLNTPAPIQVANWNGFSGTSPGNSNSINSSIRGASIAAGGTYDALPVLAGYNATNGDSRSMLQAAVFLPNTTGFTVAADQWTSKTVAGTELKSGSDWLYSNSTATDINNKLVVIGTSKRGSFDYIRGSSSTGNTDIPVQNGSLNNRLWVADASTGSPTADYLSGGIFFDGSGGEMGAINNFNEVVGRVHAETSREVQGKVRRERGFILPYKATGIANNRSAIFNNQAWWLDDLTNDGSQSGTANKYRILDANDINDAGIIAATAVYCSIGYKTTSHNSECGVAEKKVAIKLTPIDGATSANIQVRSTDSNPVTRQGAGLGWLFLGVLTLFGFRRK</sequence>
<name>A0A0A1E9Y6_9VIBR</name>
<feature type="signal peptide" evidence="1">
    <location>
        <begin position="1"/>
        <end position="23"/>
    </location>
</feature>
<reference evidence="2" key="1">
    <citation type="journal article" date="2014" name="PLoS ONE">
        <title>Characterization of the secretomes of two vibrios pathogenic to mollusks.</title>
        <authorList>
            <person name="Madec S."/>
            <person name="Pichereau V."/>
            <person name="Jacq A."/>
            <person name="Paillard M."/>
            <person name="Boisset C."/>
            <person name="Guerard F."/>
            <person name="Paillard C."/>
            <person name="Nicolas J.L."/>
        </authorList>
    </citation>
    <scope>NUCLEOTIDE SEQUENCE</scope>
    <source>
        <strain evidence="2">CECT4600</strain>
    </source>
</reference>
<dbReference type="AlphaFoldDB" id="A0A0A1E9Y6"/>
<protein>
    <submittedName>
        <fullName evidence="2">Conserved putative inner membrane protein</fullName>
    </submittedName>
</protein>
<dbReference type="Pfam" id="PF11949">
    <property type="entry name" value="DUF3466"/>
    <property type="match status" value="1"/>
</dbReference>
<evidence type="ECO:0000313" key="2">
    <source>
        <dbReference type="EMBL" id="AIY26216.1"/>
    </source>
</evidence>
<dbReference type="EMBL" id="KM596643">
    <property type="protein sequence ID" value="AIY26216.1"/>
    <property type="molecule type" value="Genomic_DNA"/>
</dbReference>
<organism evidence="2">
    <name type="scientific">Vibrio tapetis</name>
    <dbReference type="NCBI Taxonomy" id="52443"/>
    <lineage>
        <taxon>Bacteria</taxon>
        <taxon>Pseudomonadati</taxon>
        <taxon>Pseudomonadota</taxon>
        <taxon>Gammaproteobacteria</taxon>
        <taxon>Vibrionales</taxon>
        <taxon>Vibrionaceae</taxon>
        <taxon>Vibrio</taxon>
    </lineage>
</organism>
<dbReference type="InterPro" id="IPR022562">
    <property type="entry name" value="DUF3466"/>
</dbReference>